<dbReference type="EMBL" id="DMAN01000056">
    <property type="protein sequence ID" value="HAE26055.1"/>
    <property type="molecule type" value="Genomic_DNA"/>
</dbReference>
<evidence type="ECO:0000313" key="1">
    <source>
        <dbReference type="EMBL" id="HAE26055.1"/>
    </source>
</evidence>
<reference evidence="1 2" key="1">
    <citation type="journal article" date="2018" name="Nat. Biotechnol.">
        <title>A standardized bacterial taxonomy based on genome phylogeny substantially revises the tree of life.</title>
        <authorList>
            <person name="Parks D.H."/>
            <person name="Chuvochina M."/>
            <person name="Waite D.W."/>
            <person name="Rinke C."/>
            <person name="Skarshewski A."/>
            <person name="Chaumeil P.A."/>
            <person name="Hugenholtz P."/>
        </authorList>
    </citation>
    <scope>NUCLEOTIDE SEQUENCE [LARGE SCALE GENOMIC DNA]</scope>
    <source>
        <strain evidence="1">UBA8733</strain>
    </source>
</reference>
<evidence type="ECO:0000313" key="2">
    <source>
        <dbReference type="Proteomes" id="UP000259610"/>
    </source>
</evidence>
<proteinExistence type="predicted"/>
<dbReference type="RefSeq" id="WP_272986905.1">
    <property type="nucleotide sequence ID" value="NZ_CAJWRG010000109.1"/>
</dbReference>
<accession>A0A3B9GUD4</accession>
<comment type="caution">
    <text evidence="1">The sequence shown here is derived from an EMBL/GenBank/DDBJ whole genome shotgun (WGS) entry which is preliminary data.</text>
</comment>
<name>A0A3B9GUD4_9PROT</name>
<sequence length="183" mass="19588">MKDVANLLTDVEAGIQVLTTSLEEAQKLNRISKQHVQIATIAAINEFLSKAGIEPHLRAPLVSIASDIAKHVEADSRKPLDESIKGASAAAAVHVLMLGGDSMQDAGAAISRATGGALTAKQLIELRKNISKGRARSEAKDYYHQLIHQWTSPESLTSALDHAGKRKSLLIMVSEIFAVPHKG</sequence>
<organism evidence="1 2">
    <name type="scientific">Hyphomonas adhaerens</name>
    <dbReference type="NCBI Taxonomy" id="81029"/>
    <lineage>
        <taxon>Bacteria</taxon>
        <taxon>Pseudomonadati</taxon>
        <taxon>Pseudomonadota</taxon>
        <taxon>Alphaproteobacteria</taxon>
        <taxon>Hyphomonadales</taxon>
        <taxon>Hyphomonadaceae</taxon>
        <taxon>Hyphomonas</taxon>
    </lineage>
</organism>
<dbReference type="Proteomes" id="UP000259610">
    <property type="component" value="Unassembled WGS sequence"/>
</dbReference>
<protein>
    <submittedName>
        <fullName evidence="1">Uncharacterized protein</fullName>
    </submittedName>
</protein>
<gene>
    <name evidence="1" type="ORF">DCG58_02750</name>
</gene>
<dbReference type="AlphaFoldDB" id="A0A3B9GUD4"/>